<sequence>MAAGGGCWLGVCGLVLLSGALALGRPGLVGAPVEATLDAEAQRALQFAMERYNRGSNDAFRSRVAQVVSVHKQLVAGIKYIFNVKVGRTSCRNSDVVAGDCEFLVEPGQAKTTTCTFEVVVVPWQNTIRLVKNECQ</sequence>
<dbReference type="CDD" id="cd00042">
    <property type="entry name" value="CY"/>
    <property type="match status" value="1"/>
</dbReference>
<dbReference type="InterPro" id="IPR046350">
    <property type="entry name" value="Cystatin_sf"/>
</dbReference>
<evidence type="ECO:0000256" key="1">
    <source>
        <dbReference type="ARBA" id="ARBA00009403"/>
    </source>
</evidence>
<dbReference type="Pfam" id="PF00031">
    <property type="entry name" value="Cystatin"/>
    <property type="match status" value="1"/>
</dbReference>
<dbReference type="PANTHER" id="PTHR46186:SF2">
    <property type="entry name" value="CYSTATIN"/>
    <property type="match status" value="1"/>
</dbReference>
<evidence type="ECO:0000313" key="7">
    <source>
        <dbReference type="RefSeq" id="XP_015264834.1"/>
    </source>
</evidence>
<evidence type="ECO:0000256" key="3">
    <source>
        <dbReference type="ARBA" id="ARBA00022704"/>
    </source>
</evidence>
<protein>
    <submittedName>
        <fullName evidence="7">Cystatin-like</fullName>
    </submittedName>
</protein>
<evidence type="ECO:0000256" key="2">
    <source>
        <dbReference type="ARBA" id="ARBA00022690"/>
    </source>
</evidence>
<keyword evidence="6" id="KW-1185">Reference proteome</keyword>
<dbReference type="PROSITE" id="PS00287">
    <property type="entry name" value="CYSTATIN"/>
    <property type="match status" value="1"/>
</dbReference>
<evidence type="ECO:0000259" key="5">
    <source>
        <dbReference type="SMART" id="SM00043"/>
    </source>
</evidence>
<dbReference type="InterPro" id="IPR000010">
    <property type="entry name" value="Cystatin_dom"/>
</dbReference>
<name>A0ABM1JTP7_GEKJA</name>
<dbReference type="InterPro" id="IPR018073">
    <property type="entry name" value="Prot_inh_cystat_CS"/>
</dbReference>
<feature type="domain" description="Cystatin" evidence="5">
    <location>
        <begin position="27"/>
        <end position="136"/>
    </location>
</feature>
<reference evidence="7" key="1">
    <citation type="submission" date="2025-08" db="UniProtKB">
        <authorList>
            <consortium name="RefSeq"/>
        </authorList>
    </citation>
    <scope>IDENTIFICATION</scope>
</reference>
<dbReference type="SMART" id="SM00043">
    <property type="entry name" value="CY"/>
    <property type="match status" value="1"/>
</dbReference>
<dbReference type="GeneID" id="107108829"/>
<feature type="signal peptide" evidence="4">
    <location>
        <begin position="1"/>
        <end position="22"/>
    </location>
</feature>
<dbReference type="Proteomes" id="UP000694871">
    <property type="component" value="Unplaced"/>
</dbReference>
<evidence type="ECO:0000256" key="4">
    <source>
        <dbReference type="SAM" id="SignalP"/>
    </source>
</evidence>
<keyword evidence="3" id="KW-0789">Thiol protease inhibitor</keyword>
<accession>A0ABM1JTP7</accession>
<dbReference type="Gene3D" id="3.10.450.10">
    <property type="match status" value="1"/>
</dbReference>
<feature type="chain" id="PRO_5046568036" evidence="4">
    <location>
        <begin position="23"/>
        <end position="136"/>
    </location>
</feature>
<gene>
    <name evidence="7" type="primary">LOC107108829</name>
</gene>
<dbReference type="PANTHER" id="PTHR46186">
    <property type="entry name" value="CYSTATIN"/>
    <property type="match status" value="1"/>
</dbReference>
<dbReference type="SUPFAM" id="SSF54403">
    <property type="entry name" value="Cystatin/monellin"/>
    <property type="match status" value="1"/>
</dbReference>
<keyword evidence="2" id="KW-0646">Protease inhibitor</keyword>
<dbReference type="RefSeq" id="XP_015264834.1">
    <property type="nucleotide sequence ID" value="XM_015409348.1"/>
</dbReference>
<organism evidence="6 7">
    <name type="scientific">Gekko japonicus</name>
    <name type="common">Schlegel's Japanese gecko</name>
    <dbReference type="NCBI Taxonomy" id="146911"/>
    <lineage>
        <taxon>Eukaryota</taxon>
        <taxon>Metazoa</taxon>
        <taxon>Chordata</taxon>
        <taxon>Craniata</taxon>
        <taxon>Vertebrata</taxon>
        <taxon>Euteleostomi</taxon>
        <taxon>Lepidosauria</taxon>
        <taxon>Squamata</taxon>
        <taxon>Bifurcata</taxon>
        <taxon>Gekkota</taxon>
        <taxon>Gekkonidae</taxon>
        <taxon>Gekkoninae</taxon>
        <taxon>Gekko</taxon>
    </lineage>
</organism>
<proteinExistence type="inferred from homology"/>
<comment type="similarity">
    <text evidence="1">Belongs to the cystatin family.</text>
</comment>
<evidence type="ECO:0000313" key="6">
    <source>
        <dbReference type="Proteomes" id="UP000694871"/>
    </source>
</evidence>
<keyword evidence="4" id="KW-0732">Signal</keyword>